<evidence type="ECO:0000313" key="2">
    <source>
        <dbReference type="EMBL" id="SHJ76689.1"/>
    </source>
</evidence>
<dbReference type="SUPFAM" id="SSF53474">
    <property type="entry name" value="alpha/beta-Hydrolases"/>
    <property type="match status" value="1"/>
</dbReference>
<dbReference type="InterPro" id="IPR022742">
    <property type="entry name" value="Hydrolase_4"/>
</dbReference>
<dbReference type="InterPro" id="IPR052920">
    <property type="entry name" value="DNA-binding_regulatory"/>
</dbReference>
<sequence length="324" mass="35565">MLLVLLLLVNLIAFNHAWHFTHFSAEASPRTASPEKLTLPAKLGLLLTGVANPKPVNSGVPDFPYETLALDSPNGRLEIWYGAVPAPRGRVALFHGYTSDKSKLLTEAAFFRSLGYSVLLVDLSGAGGSAGYRCTVGYREAEDVATAFHFLTRQQPAVPVVLYGVSMGAVAILRAESELGVRPAAAIVECPYGSMLETAQNRFRAMHVPPFPLANLLVFWGGIQNSFWAFDHNARRYAARISTPTLLLYGLADKRVTRQETDGIFAALRGPKQRHYFSGVGHEPYWHRHPDAWQQQIRAFLPRIPASGLQETQGRNSRSTAAGL</sequence>
<dbReference type="PANTHER" id="PTHR43358">
    <property type="entry name" value="ALPHA/BETA-HYDROLASE"/>
    <property type="match status" value="1"/>
</dbReference>
<name>A0A1M6LZL2_9BACT</name>
<feature type="domain" description="Serine aminopeptidase S33" evidence="1">
    <location>
        <begin position="86"/>
        <end position="191"/>
    </location>
</feature>
<dbReference type="RefSeq" id="WP_143164257.1">
    <property type="nucleotide sequence ID" value="NZ_FQYN01000010.1"/>
</dbReference>
<dbReference type="InterPro" id="IPR029058">
    <property type="entry name" value="AB_hydrolase_fold"/>
</dbReference>
<dbReference type="AlphaFoldDB" id="A0A1M6LZL2"/>
<dbReference type="OrthoDB" id="9777090at2"/>
<dbReference type="PANTHER" id="PTHR43358:SF4">
    <property type="entry name" value="ALPHA_BETA HYDROLASE FOLD-1 DOMAIN-CONTAINING PROTEIN"/>
    <property type="match status" value="1"/>
</dbReference>
<organism evidence="2 3">
    <name type="scientific">Hymenobacter daecheongensis DSM 21074</name>
    <dbReference type="NCBI Taxonomy" id="1121955"/>
    <lineage>
        <taxon>Bacteria</taxon>
        <taxon>Pseudomonadati</taxon>
        <taxon>Bacteroidota</taxon>
        <taxon>Cytophagia</taxon>
        <taxon>Cytophagales</taxon>
        <taxon>Hymenobacteraceae</taxon>
        <taxon>Hymenobacter</taxon>
    </lineage>
</organism>
<evidence type="ECO:0000313" key="3">
    <source>
        <dbReference type="Proteomes" id="UP000184418"/>
    </source>
</evidence>
<gene>
    <name evidence="2" type="ORF">SAMN02745146_0117</name>
</gene>
<dbReference type="Proteomes" id="UP000184418">
    <property type="component" value="Unassembled WGS sequence"/>
</dbReference>
<dbReference type="Pfam" id="PF12146">
    <property type="entry name" value="Hydrolase_4"/>
    <property type="match status" value="1"/>
</dbReference>
<accession>A0A1M6LZL2</accession>
<reference evidence="2 3" key="1">
    <citation type="submission" date="2016-11" db="EMBL/GenBank/DDBJ databases">
        <authorList>
            <person name="Jaros S."/>
            <person name="Januszkiewicz K."/>
            <person name="Wedrychowicz H."/>
        </authorList>
    </citation>
    <scope>NUCLEOTIDE SEQUENCE [LARGE SCALE GENOMIC DNA]</scope>
    <source>
        <strain evidence="2 3">DSM 21074</strain>
    </source>
</reference>
<proteinExistence type="predicted"/>
<protein>
    <recommendedName>
        <fullName evidence="1">Serine aminopeptidase S33 domain-containing protein</fullName>
    </recommendedName>
</protein>
<dbReference type="EMBL" id="FQYN01000010">
    <property type="protein sequence ID" value="SHJ76689.1"/>
    <property type="molecule type" value="Genomic_DNA"/>
</dbReference>
<dbReference type="STRING" id="1121955.SAMN02745146_0117"/>
<keyword evidence="3" id="KW-1185">Reference proteome</keyword>
<dbReference type="Gene3D" id="3.40.50.1820">
    <property type="entry name" value="alpha/beta hydrolase"/>
    <property type="match status" value="1"/>
</dbReference>
<evidence type="ECO:0000259" key="1">
    <source>
        <dbReference type="Pfam" id="PF12146"/>
    </source>
</evidence>